<evidence type="ECO:0000313" key="1">
    <source>
        <dbReference type="EMBL" id="CAL4937070.1"/>
    </source>
</evidence>
<accession>A0ABC9GZ15</accession>
<keyword evidence="3" id="KW-1185">Reference proteome</keyword>
<evidence type="ECO:0000313" key="3">
    <source>
        <dbReference type="Proteomes" id="UP001497457"/>
    </source>
</evidence>
<reference evidence="2" key="1">
    <citation type="submission" date="2024-10" db="EMBL/GenBank/DDBJ databases">
        <authorList>
            <person name="Ryan C."/>
        </authorList>
    </citation>
    <scope>NUCLEOTIDE SEQUENCE [LARGE SCALE GENOMIC DNA]</scope>
</reference>
<name>A0ABC9GZ15_9POAL</name>
<dbReference type="EMBL" id="CAXIPR030000642">
    <property type="protein sequence ID" value="CAM0146656.1"/>
    <property type="molecule type" value="Genomic_DNA"/>
</dbReference>
<dbReference type="Proteomes" id="UP001497457">
    <property type="component" value="Chromosome 15b"/>
</dbReference>
<sequence>MMVVHIMMLNHSCFNTLEWNFLLLMQPCIGGPSVEVTAMSFEGGEGSMLGGSICFQ</sequence>
<dbReference type="AlphaFoldDB" id="A0ABC9GZ15"/>
<evidence type="ECO:0000313" key="2">
    <source>
        <dbReference type="EMBL" id="CAM0146656.1"/>
    </source>
</evidence>
<dbReference type="Proteomes" id="UP001497457">
    <property type="component" value="Unassembled WGS sequence"/>
</dbReference>
<organism evidence="2 3">
    <name type="scientific">Urochloa decumbens</name>
    <dbReference type="NCBI Taxonomy" id="240449"/>
    <lineage>
        <taxon>Eukaryota</taxon>
        <taxon>Viridiplantae</taxon>
        <taxon>Streptophyta</taxon>
        <taxon>Embryophyta</taxon>
        <taxon>Tracheophyta</taxon>
        <taxon>Spermatophyta</taxon>
        <taxon>Magnoliopsida</taxon>
        <taxon>Liliopsida</taxon>
        <taxon>Poales</taxon>
        <taxon>Poaceae</taxon>
        <taxon>PACMAD clade</taxon>
        <taxon>Panicoideae</taxon>
        <taxon>Panicodae</taxon>
        <taxon>Paniceae</taxon>
        <taxon>Melinidinae</taxon>
        <taxon>Urochloa</taxon>
    </lineage>
</organism>
<protein>
    <submittedName>
        <fullName evidence="2">Uncharacterized protein</fullName>
    </submittedName>
</protein>
<proteinExistence type="predicted"/>
<dbReference type="EMBL" id="OZ075125">
    <property type="protein sequence ID" value="CAL4937070.1"/>
    <property type="molecule type" value="Genomic_DNA"/>
</dbReference>
<gene>
    <name evidence="2" type="ORF">URODEC1_LOCUS120203</name>
    <name evidence="1" type="ORF">URODEC1_LOCUS30308</name>
</gene>